<name>A0A8S9IKL9_BRACR</name>
<keyword evidence="1" id="KW-0812">Transmembrane</keyword>
<reference evidence="3" key="1">
    <citation type="submission" date="2019-12" db="EMBL/GenBank/DDBJ databases">
        <title>Genome sequencing and annotation of Brassica cretica.</title>
        <authorList>
            <person name="Studholme D.J."/>
            <person name="Sarris P.F."/>
        </authorList>
    </citation>
    <scope>NUCLEOTIDE SEQUENCE</scope>
    <source>
        <strain evidence="2">PFS-001/15</strain>
        <strain evidence="3">PFS-102/07</strain>
        <tissue evidence="3">Leaf</tissue>
    </source>
</reference>
<comment type="caution">
    <text evidence="3">The sequence shown here is derived from an EMBL/GenBank/DDBJ whole genome shotgun (WGS) entry which is preliminary data.</text>
</comment>
<organism evidence="3">
    <name type="scientific">Brassica cretica</name>
    <name type="common">Mustard</name>
    <dbReference type="NCBI Taxonomy" id="69181"/>
    <lineage>
        <taxon>Eukaryota</taxon>
        <taxon>Viridiplantae</taxon>
        <taxon>Streptophyta</taxon>
        <taxon>Embryophyta</taxon>
        <taxon>Tracheophyta</taxon>
        <taxon>Spermatophyta</taxon>
        <taxon>Magnoliopsida</taxon>
        <taxon>eudicotyledons</taxon>
        <taxon>Gunneridae</taxon>
        <taxon>Pentapetalae</taxon>
        <taxon>rosids</taxon>
        <taxon>malvids</taxon>
        <taxon>Brassicales</taxon>
        <taxon>Brassicaceae</taxon>
        <taxon>Brassiceae</taxon>
        <taxon>Brassica</taxon>
    </lineage>
</organism>
<protein>
    <submittedName>
        <fullName evidence="3">Uncharacterized protein</fullName>
    </submittedName>
</protein>
<evidence type="ECO:0000256" key="1">
    <source>
        <dbReference type="SAM" id="Phobius"/>
    </source>
</evidence>
<keyword evidence="1" id="KW-1133">Transmembrane helix</keyword>
<accession>A0A8S9IKL9</accession>
<keyword evidence="1" id="KW-0472">Membrane</keyword>
<gene>
    <name evidence="2" type="ORF">F2Q68_00018651</name>
    <name evidence="3" type="ORF">F2Q70_00000147</name>
</gene>
<sequence>MERLGSTLVFSLVVAVCLVAFGFYIAVAPETIQDPVKNSTYCIYSSDVATGYGV</sequence>
<dbReference type="Proteomes" id="UP000712281">
    <property type="component" value="Unassembled WGS sequence"/>
</dbReference>
<evidence type="ECO:0000313" key="2">
    <source>
        <dbReference type="EMBL" id="KAF2535289.1"/>
    </source>
</evidence>
<dbReference type="AlphaFoldDB" id="A0A8S9IKL9"/>
<feature type="transmembrane region" description="Helical" evidence="1">
    <location>
        <begin position="7"/>
        <end position="27"/>
    </location>
</feature>
<proteinExistence type="predicted"/>
<evidence type="ECO:0000313" key="3">
    <source>
        <dbReference type="EMBL" id="KAF2569975.1"/>
    </source>
</evidence>
<dbReference type="EMBL" id="QGKY02001015">
    <property type="protein sequence ID" value="KAF2569975.1"/>
    <property type="molecule type" value="Genomic_DNA"/>
</dbReference>
<dbReference type="EMBL" id="QGKW02002228">
    <property type="protein sequence ID" value="KAF2535289.1"/>
    <property type="molecule type" value="Genomic_DNA"/>
</dbReference>